<reference evidence="1 2" key="1">
    <citation type="journal article" date="2020" name="ISME J.">
        <title>Uncovering the hidden diversity of litter-decomposition mechanisms in mushroom-forming fungi.</title>
        <authorList>
            <person name="Floudas D."/>
            <person name="Bentzer J."/>
            <person name="Ahren D."/>
            <person name="Johansson T."/>
            <person name="Persson P."/>
            <person name="Tunlid A."/>
        </authorList>
    </citation>
    <scope>NUCLEOTIDE SEQUENCE [LARGE SCALE GENOMIC DNA]</scope>
    <source>
        <strain evidence="1 2">CBS 291.85</strain>
    </source>
</reference>
<comment type="caution">
    <text evidence="1">The sequence shown here is derived from an EMBL/GenBank/DDBJ whole genome shotgun (WGS) entry which is preliminary data.</text>
</comment>
<keyword evidence="2" id="KW-1185">Reference proteome</keyword>
<dbReference type="AlphaFoldDB" id="A0A8H5C6W8"/>
<sequence length="78" mass="8709">MKLSAVRVLSESGTDKFASDVTLTQIQAGVHRHLHCTPRFQRCTSHPSPRTSDEFCSDPINAFTVHQRDASGRVEISR</sequence>
<dbReference type="Proteomes" id="UP000559256">
    <property type="component" value="Unassembled WGS sequence"/>
</dbReference>
<organism evidence="1 2">
    <name type="scientific">Tetrapyrgos nigripes</name>
    <dbReference type="NCBI Taxonomy" id="182062"/>
    <lineage>
        <taxon>Eukaryota</taxon>
        <taxon>Fungi</taxon>
        <taxon>Dikarya</taxon>
        <taxon>Basidiomycota</taxon>
        <taxon>Agaricomycotina</taxon>
        <taxon>Agaricomycetes</taxon>
        <taxon>Agaricomycetidae</taxon>
        <taxon>Agaricales</taxon>
        <taxon>Marasmiineae</taxon>
        <taxon>Marasmiaceae</taxon>
        <taxon>Tetrapyrgos</taxon>
    </lineage>
</organism>
<proteinExistence type="predicted"/>
<evidence type="ECO:0000313" key="2">
    <source>
        <dbReference type="Proteomes" id="UP000559256"/>
    </source>
</evidence>
<protein>
    <submittedName>
        <fullName evidence="1">Uncharacterized protein</fullName>
    </submittedName>
</protein>
<name>A0A8H5C6W8_9AGAR</name>
<dbReference type="EMBL" id="JAACJM010000245">
    <property type="protein sequence ID" value="KAF5335243.1"/>
    <property type="molecule type" value="Genomic_DNA"/>
</dbReference>
<gene>
    <name evidence="1" type="ORF">D9758_017389</name>
</gene>
<accession>A0A8H5C6W8</accession>
<evidence type="ECO:0000313" key="1">
    <source>
        <dbReference type="EMBL" id="KAF5335243.1"/>
    </source>
</evidence>